<reference evidence="3 4" key="1">
    <citation type="submission" date="2023-04" db="EMBL/GenBank/DDBJ databases">
        <authorList>
            <person name="Hsu D."/>
        </authorList>
    </citation>
    <scope>NUCLEOTIDE SEQUENCE [LARGE SCALE GENOMIC DNA]</scope>
    <source>
        <strain evidence="3 4">MK1</strain>
    </source>
</reference>
<dbReference type="InterPro" id="IPR051457">
    <property type="entry name" value="2-oxoacid:Fd_oxidoreductase"/>
</dbReference>
<dbReference type="InterPro" id="IPR011766">
    <property type="entry name" value="TPP_enzyme_TPP-bd"/>
</dbReference>
<evidence type="ECO:0000256" key="1">
    <source>
        <dbReference type="ARBA" id="ARBA00023002"/>
    </source>
</evidence>
<dbReference type="PANTHER" id="PTHR48084:SF1">
    <property type="entry name" value="2-OXOGLUTARATE SYNTHASE SUBUNIT KORB"/>
    <property type="match status" value="1"/>
</dbReference>
<dbReference type="RefSeq" id="WP_366922166.1">
    <property type="nucleotide sequence ID" value="NZ_CP121694.1"/>
</dbReference>
<proteinExistence type="predicted"/>
<dbReference type="Proteomes" id="UP001329915">
    <property type="component" value="Chromosome"/>
</dbReference>
<dbReference type="EMBL" id="CP121694">
    <property type="protein sequence ID" value="WRO22768.1"/>
    <property type="molecule type" value="Genomic_DNA"/>
</dbReference>
<evidence type="ECO:0000313" key="4">
    <source>
        <dbReference type="Proteomes" id="UP001329915"/>
    </source>
</evidence>
<dbReference type="GO" id="GO:0030976">
    <property type="term" value="F:thiamine pyrophosphate binding"/>
    <property type="evidence" value="ECO:0007669"/>
    <property type="project" value="InterPro"/>
</dbReference>
<keyword evidence="1" id="KW-0560">Oxidoreductase</keyword>
<dbReference type="KEGG" id="dbc:MFMK1_002607"/>
<dbReference type="AlphaFoldDB" id="A0AAU0UU16"/>
<dbReference type="Gene3D" id="3.40.50.970">
    <property type="match status" value="1"/>
</dbReference>
<dbReference type="GO" id="GO:0045333">
    <property type="term" value="P:cellular respiration"/>
    <property type="evidence" value="ECO:0007669"/>
    <property type="project" value="UniProtKB-ARBA"/>
</dbReference>
<accession>A0AAU0UU16</accession>
<dbReference type="SUPFAM" id="SSF52518">
    <property type="entry name" value="Thiamin diphosphate-binding fold (THDP-binding)"/>
    <property type="match status" value="1"/>
</dbReference>
<evidence type="ECO:0000259" key="2">
    <source>
        <dbReference type="Pfam" id="PF02775"/>
    </source>
</evidence>
<protein>
    <submittedName>
        <fullName evidence="3">Thiamine pyrophosphate-dependent enzyme</fullName>
    </submittedName>
</protein>
<dbReference type="CDD" id="cd03375">
    <property type="entry name" value="TPP_OGFOR"/>
    <property type="match status" value="1"/>
</dbReference>
<feature type="domain" description="Thiamine pyrophosphate enzyme TPP-binding" evidence="2">
    <location>
        <begin position="59"/>
        <end position="198"/>
    </location>
</feature>
<sequence length="275" mass="30058">MTLAYQDYLKMDKLPHMWCSGCGDGIVVRAIAEALTELNLEKDKVVIATGIGCWGKADDYFTTHAFHGTHGRALPYATGIKLANPDVHVLVLMGDGDAATIGGNHFIHAARRNIDLTAIVVNNFNYGMTGGQYSATTPLAARTSTSPKGVPEPGFDVSNLAEAAGANFVARTTAYHAVNMRKLIVQAMTKKGFSLVEVLSSCPTYFGRYNGYSPAVNMMKYLRELGVPKAKYEQLPEKEKEEHFPTGVLTDKDREDFLTIYKRLNNVKMRGGTNG</sequence>
<keyword evidence="4" id="KW-1185">Reference proteome</keyword>
<dbReference type="PANTHER" id="PTHR48084">
    <property type="entry name" value="2-OXOGLUTARATE OXIDOREDUCTASE SUBUNIT KORB-RELATED"/>
    <property type="match status" value="1"/>
</dbReference>
<dbReference type="GO" id="GO:0016625">
    <property type="term" value="F:oxidoreductase activity, acting on the aldehyde or oxo group of donors, iron-sulfur protein as acceptor"/>
    <property type="evidence" value="ECO:0007669"/>
    <property type="project" value="UniProtKB-ARBA"/>
</dbReference>
<evidence type="ECO:0000313" key="3">
    <source>
        <dbReference type="EMBL" id="WRO22768.1"/>
    </source>
</evidence>
<dbReference type="Pfam" id="PF02775">
    <property type="entry name" value="TPP_enzyme_C"/>
    <property type="match status" value="1"/>
</dbReference>
<name>A0AAU0UU16_9FIRM</name>
<gene>
    <name evidence="3" type="ORF">MFMK1_002607</name>
</gene>
<dbReference type="InterPro" id="IPR029061">
    <property type="entry name" value="THDP-binding"/>
</dbReference>
<organism evidence="3 4">
    <name type="scientific">Metallumcola ferriviriculae</name>
    <dbReference type="NCBI Taxonomy" id="3039180"/>
    <lineage>
        <taxon>Bacteria</taxon>
        <taxon>Bacillati</taxon>
        <taxon>Bacillota</taxon>
        <taxon>Clostridia</taxon>
        <taxon>Neomoorellales</taxon>
        <taxon>Desulfitibacteraceae</taxon>
        <taxon>Metallumcola</taxon>
    </lineage>
</organism>